<dbReference type="AlphaFoldDB" id="A0ABD1V1I3"/>
<dbReference type="SUPFAM" id="SSF56112">
    <property type="entry name" value="Protein kinase-like (PK-like)"/>
    <property type="match status" value="1"/>
</dbReference>
<sequence length="400" mass="44823">MESPSPVAVSSPKNTDTDSENSTDQKANSNPKESGKWDVAGGVKDSDSNSKSELQIKDIVDMLKKLKLNPLAKEFFPSSYHNGQMGANNFVLADKNSGIDGSPINRRVARHLPTAVVEMESPSPVAVSSPKNTDTDSENSTDQKANSNPKESGKWDVAGGVKGSDSDSKSELQIKDIVDMLKKLKLNPLAKEFFPSSYHHGQMGANNFVLADKNSGIDGSPINRRRRNNNNQGRRRMGVRTFRAQREDSIRRTVYVSDIDHNIGQGTYNNVYRARNVETGKMVALKKVRFDNFQPEIVRFMAREIMILRKLDHPNIMKLEGIITSRLSCNIYLVFEYMEHDLAGLLSCPDIKFSDAQIKCYMRQLLCGLEHCHSQGMHIYHKGELKAVDFIPSSRLYLLK</sequence>
<dbReference type="SMART" id="SM00220">
    <property type="entry name" value="S_TKc"/>
    <property type="match status" value="1"/>
</dbReference>
<keyword evidence="1" id="KW-0547">Nucleotide-binding</keyword>
<dbReference type="Pfam" id="PF07145">
    <property type="entry name" value="PAM2"/>
    <property type="match status" value="2"/>
</dbReference>
<dbReference type="InterPro" id="IPR050108">
    <property type="entry name" value="CDK"/>
</dbReference>
<dbReference type="EMBL" id="JBFOLK010000002">
    <property type="protein sequence ID" value="KAL2531174.1"/>
    <property type="molecule type" value="Genomic_DNA"/>
</dbReference>
<dbReference type="InterPro" id="IPR009818">
    <property type="entry name" value="PAM2_motif"/>
</dbReference>
<keyword evidence="6" id="KW-1185">Reference proteome</keyword>
<comment type="caution">
    <text evidence="5">The sequence shown here is derived from an EMBL/GenBank/DDBJ whole genome shotgun (WGS) entry which is preliminary data.</text>
</comment>
<dbReference type="GO" id="GO:0005524">
    <property type="term" value="F:ATP binding"/>
    <property type="evidence" value="ECO:0007669"/>
    <property type="project" value="UniProtKB-KW"/>
</dbReference>
<dbReference type="PANTHER" id="PTHR24056">
    <property type="entry name" value="CELL DIVISION PROTEIN KINASE"/>
    <property type="match status" value="1"/>
</dbReference>
<feature type="region of interest" description="Disordered" evidence="3">
    <location>
        <begin position="1"/>
        <end position="53"/>
    </location>
</feature>
<dbReference type="PANTHER" id="PTHR24056:SF571">
    <property type="entry name" value="PROTEIN KINASE DOMAIN-CONTAINING PROTEIN"/>
    <property type="match status" value="1"/>
</dbReference>
<evidence type="ECO:0000313" key="6">
    <source>
        <dbReference type="Proteomes" id="UP001604336"/>
    </source>
</evidence>
<dbReference type="InterPro" id="IPR000719">
    <property type="entry name" value="Prot_kinase_dom"/>
</dbReference>
<feature type="region of interest" description="Disordered" evidence="3">
    <location>
        <begin position="116"/>
        <end position="170"/>
    </location>
</feature>
<feature type="domain" description="Protein kinase" evidence="4">
    <location>
        <begin position="257"/>
        <end position="400"/>
    </location>
</feature>
<accession>A0ABD1V1I3</accession>
<dbReference type="PROSITE" id="PS50011">
    <property type="entry name" value="PROTEIN_KINASE_DOM"/>
    <property type="match status" value="1"/>
</dbReference>
<evidence type="ECO:0000256" key="1">
    <source>
        <dbReference type="ARBA" id="ARBA00022741"/>
    </source>
</evidence>
<gene>
    <name evidence="5" type="ORF">Adt_04525</name>
</gene>
<evidence type="ECO:0000313" key="5">
    <source>
        <dbReference type="EMBL" id="KAL2531174.1"/>
    </source>
</evidence>
<dbReference type="InterPro" id="IPR011009">
    <property type="entry name" value="Kinase-like_dom_sf"/>
</dbReference>
<evidence type="ECO:0000256" key="3">
    <source>
        <dbReference type="SAM" id="MobiDB-lite"/>
    </source>
</evidence>
<feature type="compositionally biased region" description="Basic residues" evidence="3">
    <location>
        <begin position="223"/>
        <end position="235"/>
    </location>
</feature>
<feature type="compositionally biased region" description="Basic and acidic residues" evidence="3">
    <location>
        <begin position="44"/>
        <end position="53"/>
    </location>
</feature>
<dbReference type="Gene3D" id="1.10.510.10">
    <property type="entry name" value="Transferase(Phosphotransferase) domain 1"/>
    <property type="match status" value="1"/>
</dbReference>
<proteinExistence type="predicted"/>
<dbReference type="Gene3D" id="3.30.200.20">
    <property type="entry name" value="Phosphorylase Kinase, domain 1"/>
    <property type="match status" value="1"/>
</dbReference>
<protein>
    <submittedName>
        <fullName evidence="5">Protein kinase domain-containing protein</fullName>
    </submittedName>
</protein>
<feature type="compositionally biased region" description="Polar residues" evidence="3">
    <location>
        <begin position="138"/>
        <end position="150"/>
    </location>
</feature>
<keyword evidence="5" id="KW-0418">Kinase</keyword>
<feature type="region of interest" description="Disordered" evidence="3">
    <location>
        <begin position="216"/>
        <end position="235"/>
    </location>
</feature>
<keyword evidence="5" id="KW-0808">Transferase</keyword>
<keyword evidence="2" id="KW-0067">ATP-binding</keyword>
<organism evidence="5 6">
    <name type="scientific">Abeliophyllum distichum</name>
    <dbReference type="NCBI Taxonomy" id="126358"/>
    <lineage>
        <taxon>Eukaryota</taxon>
        <taxon>Viridiplantae</taxon>
        <taxon>Streptophyta</taxon>
        <taxon>Embryophyta</taxon>
        <taxon>Tracheophyta</taxon>
        <taxon>Spermatophyta</taxon>
        <taxon>Magnoliopsida</taxon>
        <taxon>eudicotyledons</taxon>
        <taxon>Gunneridae</taxon>
        <taxon>Pentapetalae</taxon>
        <taxon>asterids</taxon>
        <taxon>lamiids</taxon>
        <taxon>Lamiales</taxon>
        <taxon>Oleaceae</taxon>
        <taxon>Forsythieae</taxon>
        <taxon>Abeliophyllum</taxon>
    </lineage>
</organism>
<dbReference type="Pfam" id="PF00069">
    <property type="entry name" value="Pkinase"/>
    <property type="match status" value="1"/>
</dbReference>
<dbReference type="Proteomes" id="UP001604336">
    <property type="component" value="Unassembled WGS sequence"/>
</dbReference>
<evidence type="ECO:0000256" key="2">
    <source>
        <dbReference type="ARBA" id="ARBA00022840"/>
    </source>
</evidence>
<name>A0ABD1V1I3_9LAMI</name>
<dbReference type="GO" id="GO:0016301">
    <property type="term" value="F:kinase activity"/>
    <property type="evidence" value="ECO:0007669"/>
    <property type="project" value="UniProtKB-KW"/>
</dbReference>
<reference evidence="6" key="1">
    <citation type="submission" date="2024-07" db="EMBL/GenBank/DDBJ databases">
        <title>Two chromosome-level genome assemblies of Korean endemic species Abeliophyllum distichum and Forsythia ovata (Oleaceae).</title>
        <authorList>
            <person name="Jang H."/>
        </authorList>
    </citation>
    <scope>NUCLEOTIDE SEQUENCE [LARGE SCALE GENOMIC DNA]</scope>
</reference>
<dbReference type="FunFam" id="3.30.200.20:FF:000021">
    <property type="entry name" value="probable serine/threonine-protein kinase At1g54610"/>
    <property type="match status" value="1"/>
</dbReference>
<evidence type="ECO:0000259" key="4">
    <source>
        <dbReference type="PROSITE" id="PS50011"/>
    </source>
</evidence>
<feature type="compositionally biased region" description="Polar residues" evidence="3">
    <location>
        <begin position="20"/>
        <end position="32"/>
    </location>
</feature>